<gene>
    <name evidence="1" type="ORF">SAMN04488111_0878</name>
</gene>
<evidence type="ECO:0000313" key="2">
    <source>
        <dbReference type="Proteomes" id="UP000198412"/>
    </source>
</evidence>
<reference evidence="2" key="1">
    <citation type="submission" date="2017-06" db="EMBL/GenBank/DDBJ databases">
        <authorList>
            <person name="Varghese N."/>
            <person name="Submissions S."/>
        </authorList>
    </citation>
    <scope>NUCLEOTIDE SEQUENCE [LARGE SCALE GENOMIC DNA]</scope>
    <source>
        <strain evidence="2">DSM 27993</strain>
    </source>
</reference>
<dbReference type="SUPFAM" id="SSF52266">
    <property type="entry name" value="SGNH hydrolase"/>
    <property type="match status" value="1"/>
</dbReference>
<dbReference type="RefSeq" id="WP_089377179.1">
    <property type="nucleotide sequence ID" value="NZ_FZNX01000001.1"/>
</dbReference>
<evidence type="ECO:0008006" key="3">
    <source>
        <dbReference type="Google" id="ProtNLM"/>
    </source>
</evidence>
<dbReference type="EMBL" id="FZNX01000001">
    <property type="protein sequence ID" value="SNR36514.1"/>
    <property type="molecule type" value="Genomic_DNA"/>
</dbReference>
<organism evidence="1 2">
    <name type="scientific">Lutibacter flavus</name>
    <dbReference type="NCBI Taxonomy" id="691689"/>
    <lineage>
        <taxon>Bacteria</taxon>
        <taxon>Pseudomonadati</taxon>
        <taxon>Bacteroidota</taxon>
        <taxon>Flavobacteriia</taxon>
        <taxon>Flavobacteriales</taxon>
        <taxon>Flavobacteriaceae</taxon>
        <taxon>Lutibacter</taxon>
    </lineage>
</organism>
<evidence type="ECO:0000313" key="1">
    <source>
        <dbReference type="EMBL" id="SNR36514.1"/>
    </source>
</evidence>
<keyword evidence="2" id="KW-1185">Reference proteome</keyword>
<proteinExistence type="predicted"/>
<dbReference type="OrthoDB" id="7297045at2"/>
<sequence>MLFLLDYLYTSVYAKSIPRNKISYIRSLNEEFIDYVFLGSSRVHNTIDSDVIESITGKKVINLGIQGAKIDDYLLMLKLLNNQKIKVKTVFIQIDYVFNNEGTSMISKSYLMPYIRDSLISSHIKERDLDYYKLKFIPFYRYLVYDYKLGFREFFNSIIGKKPKFNLENGYNPLFGSINTNLKSSLPDYIKKDNKIILEINKFAKELNIEVSYFMAPFCFNTANKDFSSKLKEKIPNLIDYSQLFLEDTYFFNCSHLNDKGAKEFSKRVAFDILKKNQNN</sequence>
<accession>A0A238VQT6</accession>
<dbReference type="Proteomes" id="UP000198412">
    <property type="component" value="Unassembled WGS sequence"/>
</dbReference>
<dbReference type="AlphaFoldDB" id="A0A238VQT6"/>
<name>A0A238VQT6_9FLAO</name>
<protein>
    <recommendedName>
        <fullName evidence="3">SGNH/GDSL hydrolase family protein</fullName>
    </recommendedName>
</protein>